<keyword evidence="3" id="KW-1185">Reference proteome</keyword>
<reference evidence="2 3" key="1">
    <citation type="submission" date="2023-05" db="EMBL/GenBank/DDBJ databases">
        <title>Lysobacter sp. strain LF1 Genome sequencing and assembly.</title>
        <authorList>
            <person name="Jung Y."/>
        </authorList>
    </citation>
    <scope>NUCLEOTIDE SEQUENCE [LARGE SCALE GENOMIC DNA]</scope>
    <source>
        <strain evidence="2 3">LF1</strain>
    </source>
</reference>
<name>A0ABT6XKR6_9GAMM</name>
<proteinExistence type="predicted"/>
<gene>
    <name evidence="2" type="ORF">QLQ15_17800</name>
</gene>
<dbReference type="RefSeq" id="WP_283214242.1">
    <property type="nucleotide sequence ID" value="NZ_JASGBI010000002.1"/>
</dbReference>
<evidence type="ECO:0000313" key="2">
    <source>
        <dbReference type="EMBL" id="MDI9240761.1"/>
    </source>
</evidence>
<feature type="region of interest" description="Disordered" evidence="1">
    <location>
        <begin position="224"/>
        <end position="244"/>
    </location>
</feature>
<evidence type="ECO:0000313" key="3">
    <source>
        <dbReference type="Proteomes" id="UP001321580"/>
    </source>
</evidence>
<accession>A0ABT6XKR6</accession>
<sequence>MKQINPVKALLTETRAGPPKSSDEPLPVNPHAPGMLARLWLAAQAVWGHKWTSMQGDLPIDGTGRLTVAGNIWANGLRGLTERQVLDAFDRMAKEGREWPPNLPELRKIAAGVPDFEAVNSELLTRTSAQRSPFSRLVWTFVDGHLHRQAGAAEARRMRREAYDRAVENVLKGLALPPQPAGEIDYHPFKPVLQVPGTQADRAAKLRLLLGEVFNPEAANRSLDELASEAGLSRDTGSVAGERP</sequence>
<comment type="caution">
    <text evidence="2">The sequence shown here is derived from an EMBL/GenBank/DDBJ whole genome shotgun (WGS) entry which is preliminary data.</text>
</comment>
<feature type="region of interest" description="Disordered" evidence="1">
    <location>
        <begin position="1"/>
        <end position="28"/>
    </location>
</feature>
<organism evidence="2 3">
    <name type="scientific">Lysobacter stagni</name>
    <dbReference type="NCBI Taxonomy" id="3045172"/>
    <lineage>
        <taxon>Bacteria</taxon>
        <taxon>Pseudomonadati</taxon>
        <taxon>Pseudomonadota</taxon>
        <taxon>Gammaproteobacteria</taxon>
        <taxon>Lysobacterales</taxon>
        <taxon>Lysobacteraceae</taxon>
        <taxon>Lysobacter</taxon>
    </lineage>
</organism>
<dbReference type="EMBL" id="JASGBI010000002">
    <property type="protein sequence ID" value="MDI9240761.1"/>
    <property type="molecule type" value="Genomic_DNA"/>
</dbReference>
<dbReference type="Proteomes" id="UP001321580">
    <property type="component" value="Unassembled WGS sequence"/>
</dbReference>
<evidence type="ECO:0000256" key="1">
    <source>
        <dbReference type="SAM" id="MobiDB-lite"/>
    </source>
</evidence>
<protein>
    <submittedName>
        <fullName evidence="2">Uncharacterized protein</fullName>
    </submittedName>
</protein>